<dbReference type="PANTHER" id="PTHR23150:SF36">
    <property type="entry name" value="HERCYNINE OXYGENASE"/>
    <property type="match status" value="1"/>
</dbReference>
<feature type="domain" description="DinB-like" evidence="5">
    <location>
        <begin position="9"/>
        <end position="142"/>
    </location>
</feature>
<dbReference type="InterPro" id="IPR042095">
    <property type="entry name" value="SUMF_sf"/>
</dbReference>
<dbReference type="InterPro" id="IPR051043">
    <property type="entry name" value="Sulfatase_Mod_Factor_Kinase"/>
</dbReference>
<reference evidence="6 7" key="1">
    <citation type="submission" date="2016-10" db="EMBL/GenBank/DDBJ databases">
        <authorList>
            <person name="de Groot N.N."/>
        </authorList>
    </citation>
    <scope>NUCLEOTIDE SEQUENCE [LARGE SCALE GENOMIC DNA]</scope>
    <source>
        <strain evidence="6 7">DSM 21228</strain>
    </source>
</reference>
<dbReference type="InterPro" id="IPR017806">
    <property type="entry name" value="EgtB"/>
</dbReference>
<dbReference type="GO" id="GO:0052699">
    <property type="term" value="P:ergothioneine biosynthetic process"/>
    <property type="evidence" value="ECO:0007669"/>
    <property type="project" value="InterPro"/>
</dbReference>
<feature type="domain" description="Sulfatase-modifying factor enzyme-like" evidence="4">
    <location>
        <begin position="180"/>
        <end position="324"/>
    </location>
</feature>
<evidence type="ECO:0000256" key="2">
    <source>
        <dbReference type="ARBA" id="ARBA00023004"/>
    </source>
</evidence>
<keyword evidence="1" id="KW-0560">Oxidoreductase</keyword>
<dbReference type="AlphaFoldDB" id="A0A1H3WC18"/>
<dbReference type="OrthoDB" id="9768004at2"/>
<sequence>MTTTLASEYQRIRHTSAAICAPLARDDYQLQSIVETSPPKWHLGHVTWFFETFLLQAFVKNYQPFRAEYNYLFNSYYQTVGSMQPRAERGLMSRPTVEEVYAYRAAIDERMMALLSDADPSQAQAIAARVTLGLHHEQQHQELLYMDIKHNFWRNPLRPIYLPKTLPVQEAAPLEWEMREGGLIESGFDGDSFAYDNERPQHRVWLEPHRLASRLTTNAEYLAFIEDGGYQRAELWLADGWYHRKQHGWQAPLYWEQRDGQWYEFTLHGFESLNLAAPVAHTSYYEADAFARWSGKRLPLEAELEHKLRELPIKGHFTDSNTFHPQAGTGQHYGSLWEWTASPYTAYPRFQPLEGSMGEYNGKFMCNQWVLRGGACITPADHIRPTYRNFFYPHDRWQFSGIRLAEDV</sequence>
<evidence type="ECO:0000256" key="3">
    <source>
        <dbReference type="ARBA" id="ARBA00037882"/>
    </source>
</evidence>
<keyword evidence="7" id="KW-1185">Reference proteome</keyword>
<dbReference type="Pfam" id="PF03781">
    <property type="entry name" value="FGE-sulfatase"/>
    <property type="match status" value="1"/>
</dbReference>
<dbReference type="RefSeq" id="WP_093064788.1">
    <property type="nucleotide sequence ID" value="NZ_FNQP01000002.1"/>
</dbReference>
<dbReference type="InterPro" id="IPR034660">
    <property type="entry name" value="DinB/YfiT-like"/>
</dbReference>
<dbReference type="Pfam" id="PF12867">
    <property type="entry name" value="DinB_2"/>
    <property type="match status" value="1"/>
</dbReference>
<dbReference type="EMBL" id="FNQP01000002">
    <property type="protein sequence ID" value="SDZ83882.1"/>
    <property type="molecule type" value="Genomic_DNA"/>
</dbReference>
<dbReference type="SUPFAM" id="SSF109854">
    <property type="entry name" value="DinB/YfiT-like putative metalloenzymes"/>
    <property type="match status" value="1"/>
</dbReference>
<gene>
    <name evidence="6" type="ORF">SAMN05660964_00357</name>
</gene>
<keyword evidence="2" id="KW-0408">Iron</keyword>
<proteinExistence type="predicted"/>
<dbReference type="Proteomes" id="UP000199397">
    <property type="component" value="Unassembled WGS sequence"/>
</dbReference>
<evidence type="ECO:0000313" key="7">
    <source>
        <dbReference type="Proteomes" id="UP000199397"/>
    </source>
</evidence>
<evidence type="ECO:0000259" key="4">
    <source>
        <dbReference type="Pfam" id="PF03781"/>
    </source>
</evidence>
<evidence type="ECO:0000259" key="5">
    <source>
        <dbReference type="Pfam" id="PF12867"/>
    </source>
</evidence>
<dbReference type="InterPro" id="IPR016187">
    <property type="entry name" value="CTDL_fold"/>
</dbReference>
<dbReference type="SUPFAM" id="SSF56436">
    <property type="entry name" value="C-type lectin-like"/>
    <property type="match status" value="1"/>
</dbReference>
<dbReference type="Gene3D" id="3.90.1580.10">
    <property type="entry name" value="paralog of FGE (formylglycine-generating enzyme)"/>
    <property type="match status" value="2"/>
</dbReference>
<dbReference type="InterPro" id="IPR024775">
    <property type="entry name" value="DinB-like"/>
</dbReference>
<dbReference type="STRING" id="525918.SAMN05660964_00357"/>
<dbReference type="InterPro" id="IPR005532">
    <property type="entry name" value="SUMF_dom"/>
</dbReference>
<protein>
    <submittedName>
        <fullName evidence="6">Ergothioneine biosynthesis protein EgtB</fullName>
    </submittedName>
</protein>
<name>A0A1H3WC18_9GAMM</name>
<organism evidence="6 7">
    <name type="scientific">Thiothrix caldifontis</name>
    <dbReference type="NCBI Taxonomy" id="525918"/>
    <lineage>
        <taxon>Bacteria</taxon>
        <taxon>Pseudomonadati</taxon>
        <taxon>Pseudomonadota</taxon>
        <taxon>Gammaproteobacteria</taxon>
        <taxon>Thiotrichales</taxon>
        <taxon>Thiotrichaceae</taxon>
        <taxon>Thiothrix</taxon>
    </lineage>
</organism>
<comment type="pathway">
    <text evidence="3">Amino-acid biosynthesis; ergothioneine biosynthesis.</text>
</comment>
<dbReference type="PANTHER" id="PTHR23150">
    <property type="entry name" value="SULFATASE MODIFYING FACTOR 1, 2"/>
    <property type="match status" value="1"/>
</dbReference>
<evidence type="ECO:0000313" key="6">
    <source>
        <dbReference type="EMBL" id="SDZ83882.1"/>
    </source>
</evidence>
<accession>A0A1H3WC18</accession>
<dbReference type="NCBIfam" id="TIGR03440">
    <property type="entry name" value="egtB_TIGR03440"/>
    <property type="match status" value="1"/>
</dbReference>
<evidence type="ECO:0000256" key="1">
    <source>
        <dbReference type="ARBA" id="ARBA00023002"/>
    </source>
</evidence>